<organism evidence="1 2">
    <name type="scientific">Rhododendron molle</name>
    <name type="common">Chinese azalea</name>
    <name type="synonym">Azalea mollis</name>
    <dbReference type="NCBI Taxonomy" id="49168"/>
    <lineage>
        <taxon>Eukaryota</taxon>
        <taxon>Viridiplantae</taxon>
        <taxon>Streptophyta</taxon>
        <taxon>Embryophyta</taxon>
        <taxon>Tracheophyta</taxon>
        <taxon>Spermatophyta</taxon>
        <taxon>Magnoliopsida</taxon>
        <taxon>eudicotyledons</taxon>
        <taxon>Gunneridae</taxon>
        <taxon>Pentapetalae</taxon>
        <taxon>asterids</taxon>
        <taxon>Ericales</taxon>
        <taxon>Ericaceae</taxon>
        <taxon>Ericoideae</taxon>
        <taxon>Rhodoreae</taxon>
        <taxon>Rhododendron</taxon>
    </lineage>
</organism>
<dbReference type="EMBL" id="CM046398">
    <property type="protein sequence ID" value="KAI8530534.1"/>
    <property type="molecule type" value="Genomic_DNA"/>
</dbReference>
<keyword evidence="2" id="KW-1185">Reference proteome</keyword>
<reference evidence="1" key="1">
    <citation type="submission" date="2022-02" db="EMBL/GenBank/DDBJ databases">
        <title>Plant Genome Project.</title>
        <authorList>
            <person name="Zhang R.-G."/>
        </authorList>
    </citation>
    <scope>NUCLEOTIDE SEQUENCE</scope>
    <source>
        <strain evidence="1">AT1</strain>
    </source>
</reference>
<evidence type="ECO:0000313" key="1">
    <source>
        <dbReference type="EMBL" id="KAI8530534.1"/>
    </source>
</evidence>
<accession>A0ACC0LPH9</accession>
<proteinExistence type="predicted"/>
<evidence type="ECO:0000313" key="2">
    <source>
        <dbReference type="Proteomes" id="UP001062846"/>
    </source>
</evidence>
<dbReference type="Proteomes" id="UP001062846">
    <property type="component" value="Chromosome 11"/>
</dbReference>
<sequence length="406" mass="45175">MAVYNGTPLAKTFLKYINVIPSTPKNIAPEGSGTFSDDGFGDIEPSDGEKEVEQPMPVAAIPLQVVPPPNTFRRKKHTRTLVPIIEEPSNTLSSPKRRKAFIADSNEDNVSNAVTGWVTRCRQAIREQEKAKEEKEKGKQEAELDEHAKLSNCSRKRPSHRSSSTQTLDISSSHQNPSQEVPTVEPIIEENPDTMVDLNQVRNPEGVPEPSTVEASNVGNPVDFAPAISETPLPEELDKSVHASTEISPPLVGTLSPETDEPPILEEIPPLEIHSSKATANMVMEETMPSKTPIVLNPMDELVVLLDPPSSCLKSTFFNEEVQELIEIHQGFDTLDFSSLIEHQLWELFEICYQALALLKPNSSDLTHQIQHGISNIRSDFPYIQDLFQERKALRVVEEDMENLHS</sequence>
<protein>
    <submittedName>
        <fullName evidence="1">Uncharacterized protein</fullName>
    </submittedName>
</protein>
<comment type="caution">
    <text evidence="1">The sequence shown here is derived from an EMBL/GenBank/DDBJ whole genome shotgun (WGS) entry which is preliminary data.</text>
</comment>
<name>A0ACC0LPH9_RHOML</name>
<gene>
    <name evidence="1" type="ORF">RHMOL_Rhmol11G0067100</name>
</gene>